<evidence type="ECO:0000313" key="3">
    <source>
        <dbReference type="EMBL" id="CEN53472.1"/>
    </source>
</evidence>
<evidence type="ECO:0000313" key="6">
    <source>
        <dbReference type="Proteomes" id="UP000045051"/>
    </source>
</evidence>
<dbReference type="Proteomes" id="UP000045051">
    <property type="component" value="Unassembled WGS sequence"/>
</dbReference>
<dbReference type="EMBL" id="CDOL01000234">
    <property type="protein sequence ID" value="CEN53472.1"/>
    <property type="molecule type" value="Genomic_DNA"/>
</dbReference>
<keyword evidence="3" id="KW-0131">Cell cycle</keyword>
<evidence type="ECO:0000313" key="5">
    <source>
        <dbReference type="Proteomes" id="UP000038200"/>
    </source>
</evidence>
<dbReference type="GeneID" id="97264605"/>
<proteinExistence type="predicted"/>
<organism evidence="3 5">
    <name type="scientific">Capnocytophaga canis</name>
    <dbReference type="NCBI Taxonomy" id="1848903"/>
    <lineage>
        <taxon>Bacteria</taxon>
        <taxon>Pseudomonadati</taxon>
        <taxon>Bacteroidota</taxon>
        <taxon>Flavobacteriia</taxon>
        <taxon>Flavobacteriales</taxon>
        <taxon>Flavobacteriaceae</taxon>
        <taxon>Capnocytophaga</taxon>
    </lineage>
</organism>
<evidence type="ECO:0000313" key="7">
    <source>
        <dbReference type="Proteomes" id="UP000265497"/>
    </source>
</evidence>
<keyword evidence="3" id="KW-0132">Cell division</keyword>
<keyword evidence="6" id="KW-1185">Reference proteome</keyword>
<gene>
    <name evidence="2" type="ORF">CCAND38_240039</name>
    <name evidence="3" type="ORF">CCAND93_450014</name>
    <name evidence="4" type="ORF">CKY20_10195</name>
</gene>
<keyword evidence="1" id="KW-0732">Signal</keyword>
<protein>
    <submittedName>
        <fullName evidence="4">SPOR domain-containing protein</fullName>
    </submittedName>
    <submittedName>
        <fullName evidence="3">Sporulation and cell division repeat protein</fullName>
    </submittedName>
</protein>
<dbReference type="STRING" id="1848903.CCAND38_240039"/>
<dbReference type="Proteomes" id="UP000265497">
    <property type="component" value="Unassembled WGS sequence"/>
</dbReference>
<accession>A0A0B7ITP0</accession>
<feature type="chain" id="PRO_5010413212" evidence="1">
    <location>
        <begin position="22"/>
        <end position="118"/>
    </location>
</feature>
<dbReference type="OrthoDB" id="2473397at2"/>
<reference evidence="4 7" key="2">
    <citation type="submission" date="2017-08" db="EMBL/GenBank/DDBJ databases">
        <title>Capnocytophaga canis 17-158 assembly.</title>
        <authorList>
            <person name="Gulvik C.A."/>
        </authorList>
    </citation>
    <scope>NUCLEOTIDE SEQUENCE [LARGE SCALE GENOMIC DNA]</scope>
    <source>
        <strain evidence="4 7">17-158</strain>
    </source>
</reference>
<dbReference type="RefSeq" id="WP_042008335.1">
    <property type="nucleotide sequence ID" value="NZ_BOQK01000018.1"/>
</dbReference>
<dbReference type="EMBL" id="CDOI01000134">
    <property type="protein sequence ID" value="CEN45447.1"/>
    <property type="molecule type" value="Genomic_DNA"/>
</dbReference>
<evidence type="ECO:0000313" key="2">
    <source>
        <dbReference type="EMBL" id="CEN45447.1"/>
    </source>
</evidence>
<sequence length="118" mass="13697">MNQKRNILGFVFAFFVSFAYSQVVVNQNDNITEIMELKKDVAKNEVLFQIQIYNGTISGANETMKSAKEQYKMPLFLVFETPNYKVRLGSFRTRLEAEKNLIEIRKVYPAAFVMSPKK</sequence>
<name>A0A0B7ITP0_9FLAO</name>
<dbReference type="Proteomes" id="UP000038200">
    <property type="component" value="Unassembled WGS sequence"/>
</dbReference>
<evidence type="ECO:0000256" key="1">
    <source>
        <dbReference type="SAM" id="SignalP"/>
    </source>
</evidence>
<dbReference type="AlphaFoldDB" id="A0A0B7ITP0"/>
<dbReference type="GO" id="GO:0051301">
    <property type="term" value="P:cell division"/>
    <property type="evidence" value="ECO:0007669"/>
    <property type="project" value="UniProtKB-KW"/>
</dbReference>
<feature type="signal peptide" evidence="1">
    <location>
        <begin position="1"/>
        <end position="21"/>
    </location>
</feature>
<dbReference type="EMBL" id="NSDI01000011">
    <property type="protein sequence ID" value="RIY35561.1"/>
    <property type="molecule type" value="Genomic_DNA"/>
</dbReference>
<evidence type="ECO:0000313" key="4">
    <source>
        <dbReference type="EMBL" id="RIY35561.1"/>
    </source>
</evidence>
<reference evidence="5 6" key="1">
    <citation type="submission" date="2015-01" db="EMBL/GenBank/DDBJ databases">
        <authorList>
            <person name="MANFREDI Pablo"/>
        </authorList>
    </citation>
    <scope>NUCLEOTIDE SEQUENCE [LARGE SCALE GENOMIC DNA]</scope>
    <source>
        <strain evidence="2 6">CcD38</strain>
        <strain evidence="3 5">CcD93</strain>
    </source>
</reference>